<reference evidence="2 3" key="1">
    <citation type="submission" date="2021-03" db="EMBL/GenBank/DDBJ databases">
        <title>Whole Genome Sequencing of Mycobacterium tuberculosis clinical isolates from Arunachal Pradesh, India.</title>
        <authorList>
            <person name="Singh S."/>
            <person name="Mudliar S.R."/>
            <person name="Kulsum U."/>
            <person name="Rufai S.B."/>
            <person name="Singh P.K."/>
            <person name="Umpo M."/>
            <person name="Nyori M."/>
        </authorList>
    </citation>
    <scope>NUCLEOTIDE SEQUENCE [LARGE SCALE GENOMIC DNA]</scope>
    <source>
        <strain evidence="2 3">OMICS/BPL/0142/20/SP</strain>
    </source>
</reference>
<organism evidence="2 3">
    <name type="scientific">Mycobacterium tuberculosis</name>
    <dbReference type="NCBI Taxonomy" id="1773"/>
    <lineage>
        <taxon>Bacteria</taxon>
        <taxon>Bacillati</taxon>
        <taxon>Actinomycetota</taxon>
        <taxon>Actinomycetes</taxon>
        <taxon>Mycobacteriales</taxon>
        <taxon>Mycobacteriaceae</taxon>
        <taxon>Mycobacterium</taxon>
        <taxon>Mycobacterium tuberculosis complex</taxon>
    </lineage>
</organism>
<gene>
    <name evidence="2" type="ORF">J8J21_21545</name>
</gene>
<evidence type="ECO:0000313" key="3">
    <source>
        <dbReference type="Proteomes" id="UP000671119"/>
    </source>
</evidence>
<dbReference type="AlphaFoldDB" id="A0ABD4Q5F0"/>
<proteinExistence type="predicted"/>
<keyword evidence="1" id="KW-1133">Transmembrane helix</keyword>
<dbReference type="Gene3D" id="1.10.287.1260">
    <property type="match status" value="1"/>
</dbReference>
<evidence type="ECO:0000256" key="1">
    <source>
        <dbReference type="SAM" id="Phobius"/>
    </source>
</evidence>
<protein>
    <submittedName>
        <fullName evidence="2">Mechanosensitive ion channel family protein</fullName>
    </submittedName>
</protein>
<dbReference type="SUPFAM" id="SSF82861">
    <property type="entry name" value="Mechanosensitive channel protein MscS (YggB), transmembrane region"/>
    <property type="match status" value="1"/>
</dbReference>
<accession>A0ABD4Q5F0</accession>
<evidence type="ECO:0000313" key="2">
    <source>
        <dbReference type="EMBL" id="MBP0685632.1"/>
    </source>
</evidence>
<comment type="caution">
    <text evidence="2">The sequence shown here is derived from an EMBL/GenBank/DDBJ whole genome shotgun (WGS) entry which is preliminary data.</text>
</comment>
<sequence>ADAPPSLAKTVTCLFTIAAVVQAALWAREIILGLIERKTLAEDGGGETLANAMGLIRILVSFALFAIAAIVVLDNLGVNVTGLVAG</sequence>
<keyword evidence="1" id="KW-0812">Transmembrane</keyword>
<feature type="transmembrane region" description="Helical" evidence="1">
    <location>
        <begin position="48"/>
        <end position="73"/>
    </location>
</feature>
<dbReference type="InterPro" id="IPR011014">
    <property type="entry name" value="MscS_channel_TM-2"/>
</dbReference>
<feature type="transmembrane region" description="Helical" evidence="1">
    <location>
        <begin position="6"/>
        <end position="27"/>
    </location>
</feature>
<dbReference type="Proteomes" id="UP000671119">
    <property type="component" value="Unassembled WGS sequence"/>
</dbReference>
<keyword evidence="1" id="KW-0472">Membrane</keyword>
<feature type="non-terminal residue" evidence="2">
    <location>
        <position position="1"/>
    </location>
</feature>
<dbReference type="EMBL" id="JAGIZI010000352">
    <property type="protein sequence ID" value="MBP0685632.1"/>
    <property type="molecule type" value="Genomic_DNA"/>
</dbReference>
<name>A0ABD4Q5F0_MYCTX</name>
<feature type="non-terminal residue" evidence="2">
    <location>
        <position position="86"/>
    </location>
</feature>